<dbReference type="EMBL" id="MSDW01000002">
    <property type="protein sequence ID" value="OKY77350.1"/>
    <property type="molecule type" value="Genomic_DNA"/>
</dbReference>
<protein>
    <submittedName>
        <fullName evidence="1">Uncharacterized protein</fullName>
    </submittedName>
</protein>
<gene>
    <name evidence="1" type="ORF">BTN85_2000</name>
</gene>
<proteinExistence type="predicted"/>
<keyword evidence="2" id="KW-1185">Reference proteome</keyword>
<dbReference type="STRING" id="1903181.BTN85_2000"/>
<comment type="caution">
    <text evidence="1">The sequence shown here is derived from an EMBL/GenBank/DDBJ whole genome shotgun (WGS) entry which is preliminary data.</text>
</comment>
<accession>A0A1Q6DSJ7</accession>
<sequence length="57" mass="7200">MRLIKIKEDFKDEDKLDFYTRKFIRKNFRKNKELKDEISKYFKRQKKLSKNSFQNPP</sequence>
<organism evidence="1 2">
    <name type="scientific">Methanohalarchaeum thermophilum</name>
    <dbReference type="NCBI Taxonomy" id="1903181"/>
    <lineage>
        <taxon>Archaea</taxon>
        <taxon>Methanobacteriati</taxon>
        <taxon>Methanobacteriota</taxon>
        <taxon>Methanonatronarchaeia</taxon>
        <taxon>Methanonatronarchaeales</taxon>
        <taxon>Methanonatronarchaeaceae</taxon>
        <taxon>Candidatus Methanohalarchaeum</taxon>
    </lineage>
</organism>
<reference evidence="1" key="1">
    <citation type="submission" date="2016-12" db="EMBL/GenBank/DDBJ databases">
        <title>Discovery of methanogenic haloarchaea.</title>
        <authorList>
            <person name="Sorokin D.Y."/>
            <person name="Makarova K.S."/>
            <person name="Abbas B."/>
            <person name="Ferrer M."/>
            <person name="Golyshin P.N."/>
        </authorList>
    </citation>
    <scope>NUCLEOTIDE SEQUENCE [LARGE SCALE GENOMIC DNA]</scope>
    <source>
        <strain evidence="1">HMET1</strain>
    </source>
</reference>
<evidence type="ECO:0000313" key="2">
    <source>
        <dbReference type="Proteomes" id="UP000185744"/>
    </source>
</evidence>
<dbReference type="AlphaFoldDB" id="A0A1Q6DSJ7"/>
<evidence type="ECO:0000313" key="1">
    <source>
        <dbReference type="EMBL" id="OKY77350.1"/>
    </source>
</evidence>
<name>A0A1Q6DSJ7_METT1</name>
<dbReference type="InParanoid" id="A0A1Q6DSJ7"/>
<dbReference type="Proteomes" id="UP000185744">
    <property type="component" value="Unassembled WGS sequence"/>
</dbReference>